<dbReference type="EMBL" id="LWAE01000001">
    <property type="protein sequence ID" value="KZL94124.1"/>
    <property type="molecule type" value="Genomic_DNA"/>
</dbReference>
<protein>
    <recommendedName>
        <fullName evidence="2 3">Single-stranded DNA-binding protein</fullName>
        <shortName evidence="2">SSB</shortName>
    </recommendedName>
</protein>
<dbReference type="AlphaFoldDB" id="A0A162UNV1"/>
<dbReference type="SUPFAM" id="SSF50249">
    <property type="entry name" value="Nucleic acid-binding proteins"/>
    <property type="match status" value="1"/>
</dbReference>
<evidence type="ECO:0000313" key="4">
    <source>
        <dbReference type="EMBL" id="KZL94124.1"/>
    </source>
</evidence>
<dbReference type="STRING" id="1121326.CLMAG_11770"/>
<dbReference type="InterPro" id="IPR011344">
    <property type="entry name" value="ssDNA-bd"/>
</dbReference>
<evidence type="ECO:0000256" key="1">
    <source>
        <dbReference type="ARBA" id="ARBA00023125"/>
    </source>
</evidence>
<dbReference type="PANTHER" id="PTHR10302:SF27">
    <property type="entry name" value="SINGLE-STRANDED DNA-BINDING PROTEIN"/>
    <property type="match status" value="1"/>
</dbReference>
<reference evidence="4 5" key="1">
    <citation type="submission" date="2016-04" db="EMBL/GenBank/DDBJ databases">
        <title>Genome sequence of Clostridium magnum DSM 2767.</title>
        <authorList>
            <person name="Poehlein A."/>
            <person name="Uhlig R."/>
            <person name="Fischer R."/>
            <person name="Bahl H."/>
            <person name="Daniel R."/>
        </authorList>
    </citation>
    <scope>NUCLEOTIDE SEQUENCE [LARGE SCALE GENOMIC DNA]</scope>
    <source>
        <strain evidence="4 5">DSM 2767</strain>
    </source>
</reference>
<evidence type="ECO:0000313" key="5">
    <source>
        <dbReference type="Proteomes" id="UP000076603"/>
    </source>
</evidence>
<proteinExistence type="inferred from homology"/>
<sequence length="116" mass="13253">MNKVIMVGRITKDSELIQLEGSTRSVIKFVLAVNRRFSKKNEERDADFISVVYWSNYGDKIQPYLLKGKLIGISGKITTRSYTGADGSKKYITEVEADNIQFLENKKENLVQENVM</sequence>
<evidence type="ECO:0000256" key="2">
    <source>
        <dbReference type="HAMAP-Rule" id="MF_00984"/>
    </source>
</evidence>
<evidence type="ECO:0000256" key="3">
    <source>
        <dbReference type="PIRNR" id="PIRNR002070"/>
    </source>
</evidence>
<comment type="caution">
    <text evidence="4">The sequence shown here is derived from an EMBL/GenBank/DDBJ whole genome shotgun (WGS) entry which is preliminary data.</text>
</comment>
<dbReference type="OrthoDB" id="9809878at2"/>
<dbReference type="NCBIfam" id="TIGR00621">
    <property type="entry name" value="ssb"/>
    <property type="match status" value="1"/>
</dbReference>
<comment type="subunit">
    <text evidence="2">Homotetramer.</text>
</comment>
<dbReference type="PANTHER" id="PTHR10302">
    <property type="entry name" value="SINGLE-STRANDED DNA-BINDING PROTEIN"/>
    <property type="match status" value="1"/>
</dbReference>
<organism evidence="4 5">
    <name type="scientific">Clostridium magnum DSM 2767</name>
    <dbReference type="NCBI Taxonomy" id="1121326"/>
    <lineage>
        <taxon>Bacteria</taxon>
        <taxon>Bacillati</taxon>
        <taxon>Bacillota</taxon>
        <taxon>Clostridia</taxon>
        <taxon>Eubacteriales</taxon>
        <taxon>Clostridiaceae</taxon>
        <taxon>Clostridium</taxon>
    </lineage>
</organism>
<accession>A0A162UNV1</accession>
<dbReference type="Proteomes" id="UP000076603">
    <property type="component" value="Unassembled WGS sequence"/>
</dbReference>
<dbReference type="InterPro" id="IPR012340">
    <property type="entry name" value="NA-bd_OB-fold"/>
</dbReference>
<name>A0A162UNV1_9CLOT</name>
<dbReference type="PATRIC" id="fig|1121326.3.peg.1143"/>
<dbReference type="CDD" id="cd04496">
    <property type="entry name" value="SSB_OBF"/>
    <property type="match status" value="1"/>
</dbReference>
<dbReference type="Pfam" id="PF00436">
    <property type="entry name" value="SSB"/>
    <property type="match status" value="1"/>
</dbReference>
<gene>
    <name evidence="4" type="primary">ssbA_2</name>
    <name evidence="4" type="ORF">CLMAG_11770</name>
</gene>
<dbReference type="Gene3D" id="2.40.50.140">
    <property type="entry name" value="Nucleic acid-binding proteins"/>
    <property type="match status" value="1"/>
</dbReference>
<dbReference type="GO" id="GO:0006260">
    <property type="term" value="P:DNA replication"/>
    <property type="evidence" value="ECO:0007669"/>
    <property type="project" value="InterPro"/>
</dbReference>
<keyword evidence="5" id="KW-1185">Reference proteome</keyword>
<dbReference type="RefSeq" id="WP_066619107.1">
    <property type="nucleotide sequence ID" value="NZ_FQXL01000009.1"/>
</dbReference>
<dbReference type="PROSITE" id="PS50935">
    <property type="entry name" value="SSB"/>
    <property type="match status" value="1"/>
</dbReference>
<dbReference type="GO" id="GO:0009295">
    <property type="term" value="C:nucleoid"/>
    <property type="evidence" value="ECO:0007669"/>
    <property type="project" value="TreeGrafter"/>
</dbReference>
<dbReference type="PIRSF" id="PIRSF002070">
    <property type="entry name" value="SSB"/>
    <property type="match status" value="1"/>
</dbReference>
<dbReference type="GO" id="GO:0003697">
    <property type="term" value="F:single-stranded DNA binding"/>
    <property type="evidence" value="ECO:0007669"/>
    <property type="project" value="UniProtKB-UniRule"/>
</dbReference>
<keyword evidence="1 2" id="KW-0238">DNA-binding</keyword>
<dbReference type="HAMAP" id="MF_00984">
    <property type="entry name" value="SSB"/>
    <property type="match status" value="1"/>
</dbReference>
<comment type="caution">
    <text evidence="2">Lacks conserved residue(s) required for the propagation of feature annotation.</text>
</comment>
<dbReference type="InterPro" id="IPR000424">
    <property type="entry name" value="Primosome_PriB/ssb"/>
</dbReference>